<dbReference type="EMBL" id="MAXA01000279">
    <property type="protein sequence ID" value="OHV19638.1"/>
    <property type="molecule type" value="Genomic_DNA"/>
</dbReference>
<protein>
    <submittedName>
        <fullName evidence="2">Uncharacterized protein</fullName>
    </submittedName>
</protein>
<comment type="caution">
    <text evidence="2">The sequence shown here is derived from an EMBL/GenBank/DDBJ whole genome shotgun (WGS) entry which is preliminary data.</text>
</comment>
<feature type="transmembrane region" description="Helical" evidence="1">
    <location>
        <begin position="22"/>
        <end position="44"/>
    </location>
</feature>
<organism evidence="2 3">
    <name type="scientific">Parafrankia soli</name>
    <dbReference type="NCBI Taxonomy" id="2599596"/>
    <lineage>
        <taxon>Bacteria</taxon>
        <taxon>Bacillati</taxon>
        <taxon>Actinomycetota</taxon>
        <taxon>Actinomycetes</taxon>
        <taxon>Frankiales</taxon>
        <taxon>Frankiaceae</taxon>
        <taxon>Parafrankia</taxon>
    </lineage>
</organism>
<keyword evidence="1" id="KW-0812">Transmembrane</keyword>
<proteinExistence type="predicted"/>
<dbReference type="Pfam" id="PF20139">
    <property type="entry name" value="DUF6529"/>
    <property type="match status" value="1"/>
</dbReference>
<evidence type="ECO:0000313" key="2">
    <source>
        <dbReference type="EMBL" id="OHV19638.1"/>
    </source>
</evidence>
<reference evidence="3" key="1">
    <citation type="submission" date="2016-07" db="EMBL/GenBank/DDBJ databases">
        <title>Frankia sp. NRRL B-16219 Genome sequencing.</title>
        <authorList>
            <person name="Ghodhbane-Gtari F."/>
            <person name="Swanson E."/>
            <person name="Gueddou A."/>
            <person name="Louati M."/>
            <person name="Nouioui I."/>
            <person name="Hezbri K."/>
            <person name="Abebe-Akele F."/>
            <person name="Simpson S."/>
            <person name="Morris K."/>
            <person name="Thomas K."/>
            <person name="Gtari M."/>
            <person name="Tisa L.S."/>
        </authorList>
    </citation>
    <scope>NUCLEOTIDE SEQUENCE [LARGE SCALE GENOMIC DNA]</scope>
    <source>
        <strain evidence="3">NRRL B-16219</strain>
    </source>
</reference>
<dbReference type="RefSeq" id="WP_071067110.1">
    <property type="nucleotide sequence ID" value="NZ_MAXA01000279.1"/>
</dbReference>
<dbReference type="AlphaFoldDB" id="A0A1S1P9Q8"/>
<evidence type="ECO:0000256" key="1">
    <source>
        <dbReference type="SAM" id="Phobius"/>
    </source>
</evidence>
<evidence type="ECO:0000313" key="3">
    <source>
        <dbReference type="Proteomes" id="UP000179769"/>
    </source>
</evidence>
<name>A0A1S1P9Q8_9ACTN</name>
<dbReference type="InterPro" id="IPR045382">
    <property type="entry name" value="DUF6529"/>
</dbReference>
<feature type="transmembrane region" description="Helical" evidence="1">
    <location>
        <begin position="65"/>
        <end position="87"/>
    </location>
</feature>
<dbReference type="OrthoDB" id="8774535at2"/>
<keyword evidence="1" id="KW-1133">Transmembrane helix</keyword>
<dbReference type="Proteomes" id="UP000179769">
    <property type="component" value="Unassembled WGS sequence"/>
</dbReference>
<feature type="transmembrane region" description="Helical" evidence="1">
    <location>
        <begin position="165"/>
        <end position="190"/>
    </location>
</feature>
<keyword evidence="1" id="KW-0472">Membrane</keyword>
<keyword evidence="3" id="KW-1185">Reference proteome</keyword>
<accession>A0A1S1P9Q8</accession>
<sequence length="198" mass="21013">MALGTESSGSNTAPDSTRAPSAGLGIAVALLTGVAVTLALAVYSKTHDPARRPLFTLGFSGMLPMKAWLTTAAAVLLFIQLTTALWMWGRLPGAGRAPGWTAPVHRWSGTVAFVLTLPVAFHCIWALGFASSDSRVLVHSLAGCVFYGAYAAKMLGLRTRKLPGWALPVLGSAVLLSLVVLWLSASLWFFTRTDIPKF</sequence>
<feature type="transmembrane region" description="Helical" evidence="1">
    <location>
        <begin position="107"/>
        <end position="129"/>
    </location>
</feature>
<feature type="transmembrane region" description="Helical" evidence="1">
    <location>
        <begin position="136"/>
        <end position="153"/>
    </location>
</feature>
<gene>
    <name evidence="2" type="ORF">BBK14_09025</name>
</gene>